<evidence type="ECO:0000313" key="1">
    <source>
        <dbReference type="EMBL" id="BCS83778.1"/>
    </source>
</evidence>
<protein>
    <recommendedName>
        <fullName evidence="3">Ankyrin repeat protein</fullName>
    </recommendedName>
</protein>
<dbReference type="GeneID" id="80558983"/>
<reference evidence="1 2" key="1">
    <citation type="submission" date="2021-02" db="EMBL/GenBank/DDBJ databases">
        <title>Cotonvirus japonicus, which uses Golgi apparatus of host cells for its virion factory, phylogenetically links tailed tupanvirus and icosahedral mimivirus.</title>
        <authorList>
            <person name="Takahashi H."/>
            <person name="Fukaya S."/>
            <person name="Song C."/>
            <person name="Murata K."/>
            <person name="Takemura M."/>
        </authorList>
    </citation>
    <scope>NUCLEOTIDE SEQUENCE [LARGE SCALE GENOMIC DNA]</scope>
</reference>
<dbReference type="EMBL" id="AP024483">
    <property type="protein sequence ID" value="BCS83778.1"/>
    <property type="molecule type" value="Genomic_DNA"/>
</dbReference>
<dbReference type="RefSeq" id="YP_010842386.1">
    <property type="nucleotide sequence ID" value="NC_079139.1"/>
</dbReference>
<sequence>MFFPFCFTDQHLSKFSDEIIVAQSKIIFTTNHKKITTKYKKINDIFEIQVKMSDAITFMKYIMENYHVFRNNKIHFPEKYFFKYMIFILANNMYPHIKFFNKKFIPLVERKISKYLCLISGILMKIPNNTVISDNTKCYFVSNLDYDSISYYLYHGIRYINIEVFDCLLKLYGKILKKYLTDETYDFLYANQGLISFSGLLKNVMASKKKIFFDRTIEYFSSYFDNINPDKILDKRKKIYYETKQEYQYNDELIKEFLTYSVYSHETSKEIYRDILSDCRDINYLTDFLVLELLRDEYCHSSESFVDWKCYPKYLKSILNEIDKRIGIKQTYIDNLFINSYRNSETIVNILIDYGADYTRLSRKFIKKARFHNKFYSADFLNKLTSKDSIQ</sequence>
<evidence type="ECO:0000313" key="2">
    <source>
        <dbReference type="Proteomes" id="UP001321479"/>
    </source>
</evidence>
<name>A0ABM7NUB6_9VIRU</name>
<organism evidence="1 2">
    <name type="scientific">Cotonvirus japonicus</name>
    <dbReference type="NCBI Taxonomy" id="2811091"/>
    <lineage>
        <taxon>Viruses</taxon>
        <taxon>Varidnaviria</taxon>
        <taxon>Bamfordvirae</taxon>
        <taxon>Nucleocytoviricota</taxon>
        <taxon>Megaviricetes</taxon>
        <taxon>Imitervirales</taxon>
        <taxon>Mimiviridae</taxon>
        <taxon>Megamimivirinae</taxon>
        <taxon>Cotonvirus</taxon>
        <taxon>Cotonvirus japonicum</taxon>
    </lineage>
</organism>
<proteinExistence type="predicted"/>
<evidence type="ECO:0008006" key="3">
    <source>
        <dbReference type="Google" id="ProtNLM"/>
    </source>
</evidence>
<accession>A0ABM7NUB6</accession>
<dbReference type="Proteomes" id="UP001321479">
    <property type="component" value="Segment"/>
</dbReference>
<keyword evidence="2" id="KW-1185">Reference proteome</keyword>